<dbReference type="SUPFAM" id="SSF50630">
    <property type="entry name" value="Acid proteases"/>
    <property type="match status" value="1"/>
</dbReference>
<name>A0ABW3CUW8_9FLAO</name>
<evidence type="ECO:0000313" key="3">
    <source>
        <dbReference type="Proteomes" id="UP001596978"/>
    </source>
</evidence>
<proteinExistence type="predicted"/>
<keyword evidence="3" id="KW-1185">Reference proteome</keyword>
<organism evidence="2 3">
    <name type="scientific">Sungkyunkwania multivorans</name>
    <dbReference type="NCBI Taxonomy" id="1173618"/>
    <lineage>
        <taxon>Bacteria</taxon>
        <taxon>Pseudomonadati</taxon>
        <taxon>Bacteroidota</taxon>
        <taxon>Flavobacteriia</taxon>
        <taxon>Flavobacteriales</taxon>
        <taxon>Flavobacteriaceae</taxon>
        <taxon>Sungkyunkwania</taxon>
    </lineage>
</organism>
<feature type="transmembrane region" description="Helical" evidence="1">
    <location>
        <begin position="6"/>
        <end position="27"/>
    </location>
</feature>
<comment type="caution">
    <text evidence="2">The sequence shown here is derived from an EMBL/GenBank/DDBJ whole genome shotgun (WGS) entry which is preliminary data.</text>
</comment>
<dbReference type="InterPro" id="IPR021109">
    <property type="entry name" value="Peptidase_aspartic_dom_sf"/>
</dbReference>
<dbReference type="InterPro" id="IPR036034">
    <property type="entry name" value="PDZ_sf"/>
</dbReference>
<dbReference type="EMBL" id="JBHTJH010000002">
    <property type="protein sequence ID" value="MFD0860827.1"/>
    <property type="molecule type" value="Genomic_DNA"/>
</dbReference>
<sequence>MLKKLFRVIGLLFLCCIVLLIAIFVFMNSSYKKLDAHTMEHVPKVTSIPFEYAPSGHIVIQVGIDDTQNTYPFILDSGAANYLFENYLGQQSPKTTGRTLSMDTNGAFSFPKIYEAPYIGIGDITLRNVGFKYTEQPFQCYDHIYGLIGANIMRHFVWQIDYQNQLIHISKERRHLPVTPDKESAIGIAKNKWGHQIYTSFAVGDKKGQFTIDLGSNSVLTIPLKKIDSSTVANGRELLGIGSSGLSSNDKESKKYVVTIDTLKLGKEKRPFTNVETYASNSSSFTAIGNGFLKHFLITLDYPEKQLYLQDKNDQPFVHRTQSVGFQFDDGLSVRSVFKHSNAYALGIRPEMDLISINGVVVKNETEFCELRRQLKHLNTITIRIQGKPEAVTITNN</sequence>
<evidence type="ECO:0000256" key="1">
    <source>
        <dbReference type="SAM" id="Phobius"/>
    </source>
</evidence>
<keyword evidence="1" id="KW-1133">Transmembrane helix</keyword>
<gene>
    <name evidence="2" type="ORF">ACFQ1M_01295</name>
</gene>
<keyword evidence="1" id="KW-0812">Transmembrane</keyword>
<evidence type="ECO:0008006" key="4">
    <source>
        <dbReference type="Google" id="ProtNLM"/>
    </source>
</evidence>
<reference evidence="3" key="1">
    <citation type="journal article" date="2019" name="Int. J. Syst. Evol. Microbiol.">
        <title>The Global Catalogue of Microorganisms (GCM) 10K type strain sequencing project: providing services to taxonomists for standard genome sequencing and annotation.</title>
        <authorList>
            <consortium name="The Broad Institute Genomics Platform"/>
            <consortium name="The Broad Institute Genome Sequencing Center for Infectious Disease"/>
            <person name="Wu L."/>
            <person name="Ma J."/>
        </authorList>
    </citation>
    <scope>NUCLEOTIDE SEQUENCE [LARGE SCALE GENOMIC DNA]</scope>
    <source>
        <strain evidence="3">CCUG 62952</strain>
    </source>
</reference>
<dbReference type="Gene3D" id="2.40.70.10">
    <property type="entry name" value="Acid Proteases"/>
    <property type="match status" value="1"/>
</dbReference>
<evidence type="ECO:0000313" key="2">
    <source>
        <dbReference type="EMBL" id="MFD0860827.1"/>
    </source>
</evidence>
<keyword evidence="1" id="KW-0472">Membrane</keyword>
<dbReference type="Gene3D" id="2.30.42.10">
    <property type="match status" value="1"/>
</dbReference>
<accession>A0ABW3CUW8</accession>
<dbReference type="Proteomes" id="UP001596978">
    <property type="component" value="Unassembled WGS sequence"/>
</dbReference>
<dbReference type="SUPFAM" id="SSF50156">
    <property type="entry name" value="PDZ domain-like"/>
    <property type="match status" value="1"/>
</dbReference>
<protein>
    <recommendedName>
        <fullName evidence="4">PDZ domain-containing protein</fullName>
    </recommendedName>
</protein>